<gene>
    <name evidence="1" type="ORF">NCTC10138_00775</name>
</gene>
<organism evidence="1 2">
    <name type="scientific">Haploplasma axanthum</name>
    <name type="common">Acholeplasma axanthum</name>
    <dbReference type="NCBI Taxonomy" id="29552"/>
    <lineage>
        <taxon>Bacteria</taxon>
        <taxon>Bacillati</taxon>
        <taxon>Mycoplasmatota</taxon>
        <taxon>Mollicutes</taxon>
        <taxon>Acholeplasmatales</taxon>
        <taxon>Acholeplasmataceae</taxon>
        <taxon>Haploplasma</taxon>
    </lineage>
</organism>
<dbReference type="Pfam" id="PF20217">
    <property type="entry name" value="DUF6577"/>
    <property type="match status" value="1"/>
</dbReference>
<sequence>MRQDVVRIFMERFNNYEEISKEQIRIFLLEFYPAMKDTSFRWNLYKLKNAGYITKLSDQKYKVNIERKKIKYTIQNKQIEIYEMAQKFNQRVLLDSKYYRRDYQEMLNISIWESTILNEFTTHQTLTQYVFIELNKYRIEEFFFYLKEHANEWYVTRDYKNEQYQLESENKVIILLPLVSRAPLEKENLNQKFYVTVPKIEKVLVDIFHEKKLFNWYDRYNLKEIYINVYEKYNIDFTTLLYYARNRGKRSEMIEFINSIWGEEFVW</sequence>
<proteinExistence type="predicted"/>
<dbReference type="OrthoDB" id="594275at2"/>
<dbReference type="STRING" id="1278311.GCA_000428705_01200"/>
<dbReference type="AlphaFoldDB" id="A0A449BDA3"/>
<dbReference type="KEGG" id="aaxa:NCTC10138_00775"/>
<keyword evidence="2" id="KW-1185">Reference proteome</keyword>
<protein>
    <submittedName>
        <fullName evidence="1">Uncharacterized protein</fullName>
    </submittedName>
</protein>
<dbReference type="InterPro" id="IPR046484">
    <property type="entry name" value="DUF6577"/>
</dbReference>
<evidence type="ECO:0000313" key="2">
    <source>
        <dbReference type="Proteomes" id="UP000289841"/>
    </source>
</evidence>
<reference evidence="1" key="1">
    <citation type="submission" date="2019-01" db="EMBL/GenBank/DDBJ databases">
        <authorList>
            <consortium name="Pathogen Informatics"/>
        </authorList>
    </citation>
    <scope>NUCLEOTIDE SEQUENCE [LARGE SCALE GENOMIC DNA]</scope>
    <source>
        <strain evidence="1">NCTC10138</strain>
    </source>
</reference>
<accession>A0A449BDA3</accession>
<name>A0A449BDA3_HAPAX</name>
<evidence type="ECO:0000313" key="1">
    <source>
        <dbReference type="EMBL" id="VEU80405.1"/>
    </source>
</evidence>
<dbReference type="EMBL" id="LR215048">
    <property type="protein sequence ID" value="VEU80405.1"/>
    <property type="molecule type" value="Genomic_DNA"/>
</dbReference>
<dbReference type="Proteomes" id="UP000289841">
    <property type="component" value="Chromosome"/>
</dbReference>